<gene>
    <name evidence="1" type="ORF">EVAR_58874_1</name>
</gene>
<protein>
    <submittedName>
        <fullName evidence="1">Uncharacterized protein</fullName>
    </submittedName>
</protein>
<accession>A0A4C1Z754</accession>
<comment type="caution">
    <text evidence="1">The sequence shown here is derived from an EMBL/GenBank/DDBJ whole genome shotgun (WGS) entry which is preliminary data.</text>
</comment>
<dbReference type="EMBL" id="BGZK01001692">
    <property type="protein sequence ID" value="GBP84651.1"/>
    <property type="molecule type" value="Genomic_DNA"/>
</dbReference>
<evidence type="ECO:0000313" key="1">
    <source>
        <dbReference type="EMBL" id="GBP84651.1"/>
    </source>
</evidence>
<name>A0A4C1Z754_EUMVA</name>
<evidence type="ECO:0000313" key="2">
    <source>
        <dbReference type="Proteomes" id="UP000299102"/>
    </source>
</evidence>
<dbReference type="AlphaFoldDB" id="A0A4C1Z754"/>
<reference evidence="1 2" key="1">
    <citation type="journal article" date="2019" name="Commun. Biol.">
        <title>The bagworm genome reveals a unique fibroin gene that provides high tensile strength.</title>
        <authorList>
            <person name="Kono N."/>
            <person name="Nakamura H."/>
            <person name="Ohtoshi R."/>
            <person name="Tomita M."/>
            <person name="Numata K."/>
            <person name="Arakawa K."/>
        </authorList>
    </citation>
    <scope>NUCLEOTIDE SEQUENCE [LARGE SCALE GENOMIC DNA]</scope>
</reference>
<organism evidence="1 2">
    <name type="scientific">Eumeta variegata</name>
    <name type="common">Bagworm moth</name>
    <name type="synonym">Eumeta japonica</name>
    <dbReference type="NCBI Taxonomy" id="151549"/>
    <lineage>
        <taxon>Eukaryota</taxon>
        <taxon>Metazoa</taxon>
        <taxon>Ecdysozoa</taxon>
        <taxon>Arthropoda</taxon>
        <taxon>Hexapoda</taxon>
        <taxon>Insecta</taxon>
        <taxon>Pterygota</taxon>
        <taxon>Neoptera</taxon>
        <taxon>Endopterygota</taxon>
        <taxon>Lepidoptera</taxon>
        <taxon>Glossata</taxon>
        <taxon>Ditrysia</taxon>
        <taxon>Tineoidea</taxon>
        <taxon>Psychidae</taxon>
        <taxon>Oiketicinae</taxon>
        <taxon>Eumeta</taxon>
    </lineage>
</organism>
<sequence length="98" mass="10854">MNVTVKMEFKDEDLVTDRELDVAHAHLREDSVTDVGLCLKEVMILLCSITLVTTPQSTKCCVRCDHATAEAHPPIIFLDSKTSFQPQCGWGPPTHCAL</sequence>
<keyword evidence="2" id="KW-1185">Reference proteome</keyword>
<dbReference type="Proteomes" id="UP000299102">
    <property type="component" value="Unassembled WGS sequence"/>
</dbReference>
<proteinExistence type="predicted"/>